<evidence type="ECO:0000256" key="7">
    <source>
        <dbReference type="SAM" id="MobiDB-lite"/>
    </source>
</evidence>
<dbReference type="GO" id="GO:0005634">
    <property type="term" value="C:nucleus"/>
    <property type="evidence" value="ECO:0007669"/>
    <property type="project" value="UniProtKB-SubCell"/>
</dbReference>
<dbReference type="GeneID" id="120278012"/>
<feature type="region of interest" description="Disordered" evidence="7">
    <location>
        <begin position="182"/>
        <end position="201"/>
    </location>
</feature>
<dbReference type="Gene3D" id="3.10.20.90">
    <property type="entry name" value="Phosphatidylinositol 3-kinase Catalytic Subunit, Chain A, domain 1"/>
    <property type="match status" value="1"/>
</dbReference>
<evidence type="ECO:0000313" key="10">
    <source>
        <dbReference type="Proteomes" id="UP001515500"/>
    </source>
</evidence>
<proteinExistence type="predicted"/>
<evidence type="ECO:0000259" key="9">
    <source>
        <dbReference type="PROSITE" id="PS51282"/>
    </source>
</evidence>
<keyword evidence="3 6" id="KW-0863">Zinc-finger</keyword>
<dbReference type="Proteomes" id="UP001515500">
    <property type="component" value="Chromosome 15"/>
</dbReference>
<dbReference type="PROSITE" id="PS51282">
    <property type="entry name" value="DWNN"/>
    <property type="match status" value="1"/>
</dbReference>
<evidence type="ECO:0000259" key="8">
    <source>
        <dbReference type="PROSITE" id="PS50158"/>
    </source>
</evidence>
<keyword evidence="5" id="KW-0539">Nucleus</keyword>
<organism evidence="10 11">
    <name type="scientific">Dioscorea cayennensis subsp. rotundata</name>
    <name type="common">White Guinea yam</name>
    <name type="synonym">Dioscorea rotundata</name>
    <dbReference type="NCBI Taxonomy" id="55577"/>
    <lineage>
        <taxon>Eukaryota</taxon>
        <taxon>Viridiplantae</taxon>
        <taxon>Streptophyta</taxon>
        <taxon>Embryophyta</taxon>
        <taxon>Tracheophyta</taxon>
        <taxon>Spermatophyta</taxon>
        <taxon>Magnoliopsida</taxon>
        <taxon>Liliopsida</taxon>
        <taxon>Dioscoreales</taxon>
        <taxon>Dioscoreaceae</taxon>
        <taxon>Dioscorea</taxon>
    </lineage>
</organism>
<dbReference type="RefSeq" id="XP_039140831.1">
    <property type="nucleotide sequence ID" value="XM_039284897.1"/>
</dbReference>
<accession>A0AB40CLB7</accession>
<dbReference type="InterPro" id="IPR001878">
    <property type="entry name" value="Znf_CCHC"/>
</dbReference>
<evidence type="ECO:0000256" key="5">
    <source>
        <dbReference type="ARBA" id="ARBA00023242"/>
    </source>
</evidence>
<gene>
    <name evidence="11" type="primary">LOC120278012</name>
</gene>
<sequence>MAIKCRFKSEIDYFVIPIEGASISVRELKDSIIKFKRLDRGKDFDVVLTNVQSNEDYDDEAALISRHMAVIVRRVPGLPRMPIVPNHVEEAHGHARGCEHDVQGPMMANHGFGHLETPPQGYVCHRCGVAGHFIHHCPTNGDPEFDNKRFTPQFRNLSPMPMSTSNGSCVLQSGVVSARPDEATHLKESGSLSSSRSVSGLPPELHCPLCKEVMKDAVFTSNCCFNSFCDKCIREHIISNLTCMCGSTNILVDSLVPNKTLRDTINRMLESASHSSGDSKSVVQDPSSVCDVQQAPPTISLPISSEDENREIFMEDVPDVKEKDNHCMLNAAVQNLEDAVKKSNVSDVTAEDVNVKETTAKENAAMTEQIHGIMLNAGQGEKKKKKGETKILQPGNVAASMQWSYPAMPSDPSSHYQYWGNDALPWEMNHFVQAFSGVTPYMDYQQFQHQYSFGAQGYKLPYGPYLPQRDISELPMNKKAINQEQPVNSADNADMVEPRNSLHDKGLSSLVQTERDYFSRKPARMAWQVLSRERKHHSPHRSPHRRQIDCQSNHSAHPYNDHAEELNKRKSSAHSHILVTDSERPNWSNKKRKYQTH</sequence>
<dbReference type="GO" id="GO:0061630">
    <property type="term" value="F:ubiquitin protein ligase activity"/>
    <property type="evidence" value="ECO:0007669"/>
    <property type="project" value="InterPro"/>
</dbReference>
<evidence type="ECO:0000256" key="3">
    <source>
        <dbReference type="ARBA" id="ARBA00022771"/>
    </source>
</evidence>
<dbReference type="GO" id="GO:0006397">
    <property type="term" value="P:mRNA processing"/>
    <property type="evidence" value="ECO:0007669"/>
    <property type="project" value="InterPro"/>
</dbReference>
<dbReference type="PANTHER" id="PTHR15439">
    <property type="entry name" value="RETINOBLASTOMA-BINDING PROTEIN 6"/>
    <property type="match status" value="1"/>
</dbReference>
<dbReference type="GO" id="GO:0016567">
    <property type="term" value="P:protein ubiquitination"/>
    <property type="evidence" value="ECO:0007669"/>
    <property type="project" value="InterPro"/>
</dbReference>
<dbReference type="GO" id="GO:0006511">
    <property type="term" value="P:ubiquitin-dependent protein catabolic process"/>
    <property type="evidence" value="ECO:0007669"/>
    <property type="project" value="TreeGrafter"/>
</dbReference>
<feature type="domain" description="DWNN" evidence="9">
    <location>
        <begin position="3"/>
        <end position="76"/>
    </location>
</feature>
<feature type="domain" description="CCHC-type" evidence="8">
    <location>
        <begin position="124"/>
        <end position="138"/>
    </location>
</feature>
<evidence type="ECO:0000313" key="11">
    <source>
        <dbReference type="RefSeq" id="XP_039140831.1"/>
    </source>
</evidence>
<dbReference type="InterPro" id="IPR033489">
    <property type="entry name" value="RBBP6"/>
</dbReference>
<dbReference type="SUPFAM" id="SSF57850">
    <property type="entry name" value="RING/U-box"/>
    <property type="match status" value="1"/>
</dbReference>
<feature type="compositionally biased region" description="Low complexity" evidence="7">
    <location>
        <begin position="189"/>
        <end position="201"/>
    </location>
</feature>
<reference evidence="11" key="1">
    <citation type="submission" date="2025-08" db="UniProtKB">
        <authorList>
            <consortium name="RefSeq"/>
        </authorList>
    </citation>
    <scope>IDENTIFICATION</scope>
</reference>
<keyword evidence="4" id="KW-0862">Zinc</keyword>
<comment type="subcellular location">
    <subcellularLocation>
        <location evidence="1">Nucleus</location>
    </subcellularLocation>
</comment>
<protein>
    <submittedName>
        <fullName evidence="11">E3 ubiquitin ligase PQT3-like isoform X1</fullName>
    </submittedName>
</protein>
<dbReference type="CDD" id="cd16620">
    <property type="entry name" value="vRING-HC-C4C4_RBBP6"/>
    <property type="match status" value="1"/>
</dbReference>
<dbReference type="Gene3D" id="4.10.60.10">
    <property type="entry name" value="Zinc finger, CCHC-type"/>
    <property type="match status" value="1"/>
</dbReference>
<dbReference type="AlphaFoldDB" id="A0AB40CLB7"/>
<dbReference type="GO" id="GO:0008270">
    <property type="term" value="F:zinc ion binding"/>
    <property type="evidence" value="ECO:0007669"/>
    <property type="project" value="UniProtKB-KW"/>
</dbReference>
<dbReference type="InterPro" id="IPR013083">
    <property type="entry name" value="Znf_RING/FYVE/PHD"/>
</dbReference>
<feature type="region of interest" description="Disordered" evidence="7">
    <location>
        <begin position="531"/>
        <end position="597"/>
    </location>
</feature>
<dbReference type="Pfam" id="PF08783">
    <property type="entry name" value="DWNN"/>
    <property type="match status" value="1"/>
</dbReference>
<feature type="compositionally biased region" description="Basic and acidic residues" evidence="7">
    <location>
        <begin position="559"/>
        <end position="568"/>
    </location>
</feature>
<keyword evidence="10" id="KW-1185">Reference proteome</keyword>
<keyword evidence="2" id="KW-0479">Metal-binding</keyword>
<dbReference type="PROSITE" id="PS50158">
    <property type="entry name" value="ZF_CCHC"/>
    <property type="match status" value="1"/>
</dbReference>
<dbReference type="InterPro" id="IPR014891">
    <property type="entry name" value="DWNN_domain"/>
</dbReference>
<evidence type="ECO:0000256" key="2">
    <source>
        <dbReference type="ARBA" id="ARBA00022723"/>
    </source>
</evidence>
<evidence type="ECO:0000256" key="6">
    <source>
        <dbReference type="PROSITE-ProRule" id="PRU00047"/>
    </source>
</evidence>
<dbReference type="InterPro" id="IPR025829">
    <property type="entry name" value="Zn_knuckle_CX2CX3GHX4C"/>
</dbReference>
<dbReference type="SMART" id="SM01180">
    <property type="entry name" value="DWNN"/>
    <property type="match status" value="1"/>
</dbReference>
<name>A0AB40CLB7_DIOCR</name>
<evidence type="ECO:0000256" key="4">
    <source>
        <dbReference type="ARBA" id="ARBA00022833"/>
    </source>
</evidence>
<dbReference type="PANTHER" id="PTHR15439:SF0">
    <property type="entry name" value="CELL DIVISION CYCLE AND APOPTOSIS REGULATOR PROTEIN 1-RELATED"/>
    <property type="match status" value="1"/>
</dbReference>
<dbReference type="Pfam" id="PF13696">
    <property type="entry name" value="zf-CCHC_2"/>
    <property type="match status" value="1"/>
</dbReference>
<evidence type="ECO:0000256" key="1">
    <source>
        <dbReference type="ARBA" id="ARBA00004123"/>
    </source>
</evidence>
<dbReference type="GO" id="GO:0003676">
    <property type="term" value="F:nucleic acid binding"/>
    <property type="evidence" value="ECO:0007669"/>
    <property type="project" value="InterPro"/>
</dbReference>
<feature type="compositionally biased region" description="Basic residues" evidence="7">
    <location>
        <begin position="533"/>
        <end position="545"/>
    </location>
</feature>
<dbReference type="Gene3D" id="3.30.40.10">
    <property type="entry name" value="Zinc/RING finger domain, C3HC4 (zinc finger)"/>
    <property type="match status" value="1"/>
</dbReference>